<dbReference type="PANTHER" id="PTHR32089">
    <property type="entry name" value="METHYL-ACCEPTING CHEMOTAXIS PROTEIN MCPB"/>
    <property type="match status" value="1"/>
</dbReference>
<evidence type="ECO:0000313" key="7">
    <source>
        <dbReference type="EMBL" id="MDX5951595.1"/>
    </source>
</evidence>
<dbReference type="GO" id="GO:0007165">
    <property type="term" value="P:signal transduction"/>
    <property type="evidence" value="ECO:0007669"/>
    <property type="project" value="UniProtKB-KW"/>
</dbReference>
<dbReference type="Pfam" id="PF00015">
    <property type="entry name" value="MCPsignal"/>
    <property type="match status" value="1"/>
</dbReference>
<dbReference type="KEGG" id="abf:AMK58_14805"/>
<evidence type="ECO:0000256" key="1">
    <source>
        <dbReference type="ARBA" id="ARBA00023224"/>
    </source>
</evidence>
<name>A0A0P0ECP5_AZOBR</name>
<dbReference type="PROSITE" id="PS50111">
    <property type="entry name" value="CHEMOTAXIS_TRANSDUC_2"/>
    <property type="match status" value="1"/>
</dbReference>
<dbReference type="Gene3D" id="1.10.287.950">
    <property type="entry name" value="Methyl-accepting chemotaxis protein"/>
    <property type="match status" value="1"/>
</dbReference>
<comment type="similarity">
    <text evidence="2">Belongs to the methyl-accepting chemotaxis (MCP) protein family.</text>
</comment>
<keyword evidence="8" id="KW-0614">Plasmid</keyword>
<reference evidence="7 10" key="2">
    <citation type="submission" date="2023-11" db="EMBL/GenBank/DDBJ databases">
        <title>MicrobeMod: A computational toolkit for identifying prokaryotic methylation and restriction-modification with nanopore sequencing.</title>
        <authorList>
            <person name="Crits-Christoph A."/>
            <person name="Kang S.C."/>
            <person name="Lee H."/>
            <person name="Ostrov N."/>
        </authorList>
    </citation>
    <scope>NUCLEOTIDE SEQUENCE [LARGE SCALE GENOMIC DNA]</scope>
    <source>
        <strain evidence="7 10">ATCC 29145</strain>
    </source>
</reference>
<evidence type="ECO:0000259" key="5">
    <source>
        <dbReference type="PROSITE" id="PS50111"/>
    </source>
</evidence>
<evidence type="ECO:0000313" key="9">
    <source>
        <dbReference type="Proteomes" id="UP000298774"/>
    </source>
</evidence>
<accession>A0A0P0ECP5</accession>
<keyword evidence="10" id="KW-1185">Reference proteome</keyword>
<evidence type="ECO:0000313" key="10">
    <source>
        <dbReference type="Proteomes" id="UP001277471"/>
    </source>
</evidence>
<dbReference type="Pfam" id="PF00672">
    <property type="entry name" value="HAMP"/>
    <property type="match status" value="1"/>
</dbReference>
<evidence type="ECO:0000313" key="8">
    <source>
        <dbReference type="EMBL" id="QCO10363.1"/>
    </source>
</evidence>
<dbReference type="PROSITE" id="PS50885">
    <property type="entry name" value="HAMP"/>
    <property type="match status" value="1"/>
</dbReference>
<dbReference type="SMART" id="SM00304">
    <property type="entry name" value="HAMP"/>
    <property type="match status" value="2"/>
</dbReference>
<feature type="domain" description="Methyl-accepting transducer" evidence="5">
    <location>
        <begin position="314"/>
        <end position="550"/>
    </location>
</feature>
<dbReference type="CDD" id="cd06225">
    <property type="entry name" value="HAMP"/>
    <property type="match status" value="1"/>
</dbReference>
<keyword evidence="1 3" id="KW-0807">Transducer</keyword>
<evidence type="ECO:0000256" key="2">
    <source>
        <dbReference type="ARBA" id="ARBA00029447"/>
    </source>
</evidence>
<dbReference type="AlphaFoldDB" id="A0A0P0ECP5"/>
<organism evidence="8 9">
    <name type="scientific">Azospirillum brasilense</name>
    <dbReference type="NCBI Taxonomy" id="192"/>
    <lineage>
        <taxon>Bacteria</taxon>
        <taxon>Pseudomonadati</taxon>
        <taxon>Pseudomonadota</taxon>
        <taxon>Alphaproteobacteria</taxon>
        <taxon>Rhodospirillales</taxon>
        <taxon>Azospirillaceae</taxon>
        <taxon>Azospirillum</taxon>
    </lineage>
</organism>
<proteinExistence type="inferred from homology"/>
<dbReference type="EMBL" id="JAWXYC010000003">
    <property type="protein sequence ID" value="MDX5951595.1"/>
    <property type="molecule type" value="Genomic_DNA"/>
</dbReference>
<dbReference type="Proteomes" id="UP000298774">
    <property type="component" value="Plasmid p1"/>
</dbReference>
<geneLocation type="plasmid" evidence="8 9">
    <name>p1</name>
</geneLocation>
<keyword evidence="4" id="KW-0472">Membrane</keyword>
<dbReference type="GeneID" id="56452821"/>
<reference evidence="8 9" key="1">
    <citation type="submission" date="2018-09" db="EMBL/GenBank/DDBJ databases">
        <title>Whole genome based analysis of evolution and adaptive divergence in Indian and Brazilian strains of Azospirillum brasilense.</title>
        <authorList>
            <person name="Singh C."/>
            <person name="Tripathi A.K."/>
        </authorList>
    </citation>
    <scope>NUCLEOTIDE SEQUENCE [LARGE SCALE GENOMIC DNA]</scope>
    <source>
        <strain evidence="8 9">MTCC4038</strain>
        <plasmid evidence="8 9">p1</plasmid>
    </source>
</reference>
<dbReference type="RefSeq" id="WP_059399129.1">
    <property type="nucleotide sequence ID" value="NZ_CP012915.1"/>
</dbReference>
<feature type="domain" description="HAMP" evidence="6">
    <location>
        <begin position="221"/>
        <end position="274"/>
    </location>
</feature>
<dbReference type="GO" id="GO:0016020">
    <property type="term" value="C:membrane"/>
    <property type="evidence" value="ECO:0007669"/>
    <property type="project" value="InterPro"/>
</dbReference>
<dbReference type="InterPro" id="IPR003660">
    <property type="entry name" value="HAMP_dom"/>
</dbReference>
<dbReference type="Proteomes" id="UP001277471">
    <property type="component" value="Unassembled WGS sequence"/>
</dbReference>
<gene>
    <name evidence="8" type="ORF">D3868_14725</name>
    <name evidence="7" type="ORF">SIM66_10375</name>
</gene>
<dbReference type="Gene3D" id="6.10.340.10">
    <property type="match status" value="1"/>
</dbReference>
<evidence type="ECO:0000256" key="4">
    <source>
        <dbReference type="SAM" id="Phobius"/>
    </source>
</evidence>
<feature type="transmembrane region" description="Helical" evidence="4">
    <location>
        <begin position="54"/>
        <end position="75"/>
    </location>
</feature>
<evidence type="ECO:0000259" key="6">
    <source>
        <dbReference type="PROSITE" id="PS50885"/>
    </source>
</evidence>
<feature type="transmembrane region" description="Helical" evidence="4">
    <location>
        <begin position="12"/>
        <end position="34"/>
    </location>
</feature>
<dbReference type="PANTHER" id="PTHR32089:SF112">
    <property type="entry name" value="LYSOZYME-LIKE PROTEIN-RELATED"/>
    <property type="match status" value="1"/>
</dbReference>
<evidence type="ECO:0000256" key="3">
    <source>
        <dbReference type="PROSITE-ProRule" id="PRU00284"/>
    </source>
</evidence>
<sequence>MKALGNLRIGQRLSIGFAAVIAVLVVTVGTGLLLTDNGKTLNRLVADVRMPTALAGQGIVAAVTATNAAMQGYLLTNREDLKQERNVAWDRIDALRKELDGLSGRWSDPQVQATWDAVKPLLDHLRRDQDMAESLGTIGDQLGALNSLNDDAIPRANQVMSLLVGDARSNDSSGLIPRQRARLQADTEEMIQGADRLVMVQAVLLTLALLIAAAAVLLTSRSIVRPLGAMTEAMRRLADGDSATPVPAAGRGDEIGQMAKAVLVFKDNMIAARQAAEREHAEQDVRARRARAIEELTGRFDREAAAVLGSVSAAAVQMKATASQLAATAEQTTRQSVTVAGASEQASANVQTVATATEELAASVQEIGRQVASSTAIADEAVHKAERADQAMRSLATASAEIVAVIDLITQVASQTRLLALNATIEAARAGEMGKGFAVVAAEVKALADQTTRATDEIAAKIVSVRSETEGAVASIGDVMGTIGRISEVASTIAAAVEQQQAATREIARNIQQAAAGTQDVTSNIADVNRAASETGSAARNVLEAAGSLSDQADGLRSKVEVFLSAVRTA</sequence>
<keyword evidence="4" id="KW-0812">Transmembrane</keyword>
<keyword evidence="4" id="KW-1133">Transmembrane helix</keyword>
<dbReference type="InterPro" id="IPR004089">
    <property type="entry name" value="MCPsignal_dom"/>
</dbReference>
<protein>
    <submittedName>
        <fullName evidence="8">HAMP domain-containing protein</fullName>
    </submittedName>
    <submittedName>
        <fullName evidence="7">Methyl-accepting chemotaxis protein</fullName>
    </submittedName>
</protein>
<dbReference type="SMART" id="SM00283">
    <property type="entry name" value="MA"/>
    <property type="match status" value="1"/>
</dbReference>
<dbReference type="SUPFAM" id="SSF58104">
    <property type="entry name" value="Methyl-accepting chemotaxis protein (MCP) signaling domain"/>
    <property type="match status" value="1"/>
</dbReference>
<feature type="transmembrane region" description="Helical" evidence="4">
    <location>
        <begin position="197"/>
        <end position="218"/>
    </location>
</feature>
<dbReference type="EMBL" id="CP032340">
    <property type="protein sequence ID" value="QCO10363.1"/>
    <property type="molecule type" value="Genomic_DNA"/>
</dbReference>